<dbReference type="PROSITE" id="PS51257">
    <property type="entry name" value="PROKAR_LIPOPROTEIN"/>
    <property type="match status" value="1"/>
</dbReference>
<protein>
    <recommendedName>
        <fullName evidence="5">Lipoprotein antigen</fullName>
    </recommendedName>
</protein>
<sequence>MTTRSIPTLFAAALLAPTLLLAGCSGDDEPQQSVAPAPGPGKAVATDADGNTTYPCEVKGTISGDAKAKVKDSGVVVIQAGDSGIKAIYTLSVDAGLLNIYVGDGEAKPSSLLWQADGKQSVSADDPNGLSANVDGTAASLSGTTVSGPAGKVTFDLAFSCGG</sequence>
<evidence type="ECO:0000313" key="4">
    <source>
        <dbReference type="Proteomes" id="UP001501495"/>
    </source>
</evidence>
<organism evidence="3 4">
    <name type="scientific">Nocardioides fonticola</name>
    <dbReference type="NCBI Taxonomy" id="450363"/>
    <lineage>
        <taxon>Bacteria</taxon>
        <taxon>Bacillati</taxon>
        <taxon>Actinomycetota</taxon>
        <taxon>Actinomycetes</taxon>
        <taxon>Propionibacteriales</taxon>
        <taxon>Nocardioidaceae</taxon>
        <taxon>Nocardioides</taxon>
    </lineage>
</organism>
<proteinExistence type="predicted"/>
<feature type="chain" id="PRO_5047240866" description="Lipoprotein antigen" evidence="2">
    <location>
        <begin position="23"/>
        <end position="163"/>
    </location>
</feature>
<feature type="region of interest" description="Disordered" evidence="1">
    <location>
        <begin position="27"/>
        <end position="50"/>
    </location>
</feature>
<dbReference type="RefSeq" id="WP_344735680.1">
    <property type="nucleotide sequence ID" value="NZ_BAAAZH010000037.1"/>
</dbReference>
<feature type="signal peptide" evidence="2">
    <location>
        <begin position="1"/>
        <end position="22"/>
    </location>
</feature>
<dbReference type="EMBL" id="BAAAZH010000037">
    <property type="protein sequence ID" value="GAA4130250.1"/>
    <property type="molecule type" value="Genomic_DNA"/>
</dbReference>
<gene>
    <name evidence="3" type="ORF">GCM10022215_43740</name>
</gene>
<evidence type="ECO:0000256" key="1">
    <source>
        <dbReference type="SAM" id="MobiDB-lite"/>
    </source>
</evidence>
<reference evidence="4" key="1">
    <citation type="journal article" date="2019" name="Int. J. Syst. Evol. Microbiol.">
        <title>The Global Catalogue of Microorganisms (GCM) 10K type strain sequencing project: providing services to taxonomists for standard genome sequencing and annotation.</title>
        <authorList>
            <consortium name="The Broad Institute Genomics Platform"/>
            <consortium name="The Broad Institute Genome Sequencing Center for Infectious Disease"/>
            <person name="Wu L."/>
            <person name="Ma J."/>
        </authorList>
    </citation>
    <scope>NUCLEOTIDE SEQUENCE [LARGE SCALE GENOMIC DNA]</scope>
    <source>
        <strain evidence="4">JCM 16703</strain>
    </source>
</reference>
<keyword evidence="4" id="KW-1185">Reference proteome</keyword>
<evidence type="ECO:0000313" key="3">
    <source>
        <dbReference type="EMBL" id="GAA4130250.1"/>
    </source>
</evidence>
<keyword evidence="2" id="KW-0732">Signal</keyword>
<evidence type="ECO:0008006" key="5">
    <source>
        <dbReference type="Google" id="ProtNLM"/>
    </source>
</evidence>
<evidence type="ECO:0000256" key="2">
    <source>
        <dbReference type="SAM" id="SignalP"/>
    </source>
</evidence>
<feature type="compositionally biased region" description="Low complexity" evidence="1">
    <location>
        <begin position="34"/>
        <end position="45"/>
    </location>
</feature>
<comment type="caution">
    <text evidence="3">The sequence shown here is derived from an EMBL/GenBank/DDBJ whole genome shotgun (WGS) entry which is preliminary data.</text>
</comment>
<dbReference type="Proteomes" id="UP001501495">
    <property type="component" value="Unassembled WGS sequence"/>
</dbReference>
<accession>A0ABP7Y486</accession>
<name>A0ABP7Y486_9ACTN</name>